<dbReference type="OrthoDB" id="9180899at2"/>
<keyword evidence="7" id="KW-1185">Reference proteome</keyword>
<sequence>MAENNQFKLEWNCRRGMLELDNVIMPFYKQHFVNLNEQQKQAFIRLLDCTDLQLFSWIFKGSEPEDVELRQIVTHIQNLQILKRS</sequence>
<dbReference type="PANTHER" id="PTHR39585">
    <property type="entry name" value="FAD ASSEMBLY FACTOR SDHE"/>
    <property type="match status" value="1"/>
</dbReference>
<dbReference type="SUPFAM" id="SSF109910">
    <property type="entry name" value="YgfY-like"/>
    <property type="match status" value="1"/>
</dbReference>
<evidence type="ECO:0000256" key="4">
    <source>
        <dbReference type="ARBA" id="ARBA00022490"/>
    </source>
</evidence>
<comment type="subcellular location">
    <subcellularLocation>
        <location evidence="1">Cytoplasm</location>
    </subcellularLocation>
</comment>
<dbReference type="Proteomes" id="UP000295763">
    <property type="component" value="Unassembled WGS sequence"/>
</dbReference>
<evidence type="ECO:0000256" key="2">
    <source>
        <dbReference type="ARBA" id="ARBA00008571"/>
    </source>
</evidence>
<dbReference type="GO" id="GO:0006105">
    <property type="term" value="P:succinate metabolic process"/>
    <property type="evidence" value="ECO:0007669"/>
    <property type="project" value="TreeGrafter"/>
</dbReference>
<dbReference type="RefSeq" id="WP_131979710.1">
    <property type="nucleotide sequence ID" value="NZ_SLYB01000048.1"/>
</dbReference>
<comment type="caution">
    <text evidence="6">The sequence shown here is derived from an EMBL/GenBank/DDBJ whole genome shotgun (WGS) entry which is preliminary data.</text>
</comment>
<dbReference type="Gene3D" id="1.10.150.250">
    <property type="entry name" value="Flavinator of succinate dehydrogenase"/>
    <property type="match status" value="1"/>
</dbReference>
<dbReference type="InterPro" id="IPR050531">
    <property type="entry name" value="SdhE_FAD_assembly_factor"/>
</dbReference>
<proteinExistence type="inferred from homology"/>
<dbReference type="InterPro" id="IPR005631">
    <property type="entry name" value="SDH"/>
</dbReference>
<dbReference type="AlphaFoldDB" id="A0A4R2SL70"/>
<gene>
    <name evidence="6" type="ORF">EDC44_14812</name>
</gene>
<dbReference type="Pfam" id="PF03937">
    <property type="entry name" value="Sdh5"/>
    <property type="match status" value="1"/>
</dbReference>
<keyword evidence="5" id="KW-0143">Chaperone</keyword>
<name>A0A4R2SL70_9PAST</name>
<evidence type="ECO:0000256" key="3">
    <source>
        <dbReference type="ARBA" id="ARBA00019418"/>
    </source>
</evidence>
<evidence type="ECO:0000256" key="5">
    <source>
        <dbReference type="ARBA" id="ARBA00023186"/>
    </source>
</evidence>
<comment type="similarity">
    <text evidence="2">Belongs to the SdhE FAD assembly factor family.</text>
</comment>
<protein>
    <recommendedName>
        <fullName evidence="3">FAD assembly factor SdhE</fullName>
    </recommendedName>
</protein>
<evidence type="ECO:0000256" key="1">
    <source>
        <dbReference type="ARBA" id="ARBA00004496"/>
    </source>
</evidence>
<evidence type="ECO:0000313" key="6">
    <source>
        <dbReference type="EMBL" id="TCP88806.1"/>
    </source>
</evidence>
<keyword evidence="4" id="KW-0963">Cytoplasm</keyword>
<dbReference type="EMBL" id="SLYB01000048">
    <property type="protein sequence ID" value="TCP88806.1"/>
    <property type="molecule type" value="Genomic_DNA"/>
</dbReference>
<dbReference type="PANTHER" id="PTHR39585:SF1">
    <property type="entry name" value="FAD ASSEMBLY FACTOR SDHE"/>
    <property type="match status" value="1"/>
</dbReference>
<dbReference type="GO" id="GO:0005737">
    <property type="term" value="C:cytoplasm"/>
    <property type="evidence" value="ECO:0007669"/>
    <property type="project" value="UniProtKB-SubCell"/>
</dbReference>
<dbReference type="InterPro" id="IPR036714">
    <property type="entry name" value="SDH_sf"/>
</dbReference>
<evidence type="ECO:0000313" key="7">
    <source>
        <dbReference type="Proteomes" id="UP000295763"/>
    </source>
</evidence>
<organism evidence="6 7">
    <name type="scientific">Cricetibacter osteomyelitidis</name>
    <dbReference type="NCBI Taxonomy" id="1521931"/>
    <lineage>
        <taxon>Bacteria</taxon>
        <taxon>Pseudomonadati</taxon>
        <taxon>Pseudomonadota</taxon>
        <taxon>Gammaproteobacteria</taxon>
        <taxon>Pasteurellales</taxon>
        <taxon>Pasteurellaceae</taxon>
        <taxon>Cricetibacter</taxon>
    </lineage>
</organism>
<reference evidence="6 7" key="1">
    <citation type="submission" date="2019-03" db="EMBL/GenBank/DDBJ databases">
        <title>Genomic Encyclopedia of Type Strains, Phase IV (KMG-IV): sequencing the most valuable type-strain genomes for metagenomic binning, comparative biology and taxonomic classification.</title>
        <authorList>
            <person name="Goeker M."/>
        </authorList>
    </citation>
    <scope>NUCLEOTIDE SEQUENCE [LARGE SCALE GENOMIC DNA]</scope>
    <source>
        <strain evidence="6 7">DSM 28404</strain>
    </source>
</reference>
<accession>A0A4R2SL70</accession>